<evidence type="ECO:0000256" key="1">
    <source>
        <dbReference type="SAM" id="Phobius"/>
    </source>
</evidence>
<keyword evidence="3" id="KW-1185">Reference proteome</keyword>
<feature type="transmembrane region" description="Helical" evidence="1">
    <location>
        <begin position="573"/>
        <end position="592"/>
    </location>
</feature>
<name>A0A098LBL1_9BACT</name>
<sequence length="680" mass="75614">MSCPVHDLEIDPKTLELIDTDKDGKIRVPEIVAAVNWVTSVIKNPDDLLKQEANFPISAINDQTEAGRKLLSSAKVILKNINKEDSEVLTVEETSDITKIFASSKFNGDGIITEDTTTDPKLIQLLNEVISCIGSSTDRGGKQGVSLEHLTSFLEQCKLYASWHEKADAYTTSIFPFGDQTEEAYQYYTAIKSKIDDYFLRCKLSAFDPRSTDVLNLLVARVEAISTKNLSTCIEEIAGYPLAKIEAKKDLPLDTGINPAWEATMNSFNKFIANKLFPNQKTLSEADWNVISDIFTAYVQWKSEAVGTLVAPLGIGRVREILASKHPEELKSLISEDIALEHEANNIILVDQLVRYYRDLYTLLKNFVTFYDFYSPDAKAIFQAGTLYIDQRSCDLCIRVIDLPKHYTMSTYSGMFLLYCECVSRISSEKMTIVAALTNGDIDNLVVGRNALFYDRYGRDWDATIIKIIDNPISIAQAFWSPYKKVYRFIETQINKIAAEQEANIDTKSTKSIEDTSTEIASTAAPKPPAQPFDVGKFVGIFAAIGLALGAIGSAAVSIVAGFMGLVWWKMPLAFIGLILVISGPPMVMAYLKLRKRNLAPLLDANGWAINARANVNIPFGNTLTSLANLPKGAKVNLNDPFTKKKRPYLSMVLILSILAGILFFILWKFGYIHLPGNMK</sequence>
<evidence type="ECO:0000313" key="3">
    <source>
        <dbReference type="Proteomes" id="UP000030185"/>
    </source>
</evidence>
<proteinExistence type="predicted"/>
<protein>
    <recommendedName>
        <fullName evidence="4">EF-hand domain-containing protein</fullName>
    </recommendedName>
</protein>
<feature type="transmembrane region" description="Helical" evidence="1">
    <location>
        <begin position="538"/>
        <end position="567"/>
    </location>
</feature>
<dbReference type="AlphaFoldDB" id="A0A098LBL1"/>
<feature type="transmembrane region" description="Helical" evidence="1">
    <location>
        <begin position="649"/>
        <end position="670"/>
    </location>
</feature>
<evidence type="ECO:0000313" key="2">
    <source>
        <dbReference type="EMBL" id="GAL84286.1"/>
    </source>
</evidence>
<keyword evidence="1" id="KW-1133">Transmembrane helix</keyword>
<dbReference type="eggNOG" id="ENOG502Z81F">
    <property type="taxonomic scope" value="Bacteria"/>
</dbReference>
<organism evidence="2 3">
    <name type="scientific">Sporocytophaga myxococcoides</name>
    <dbReference type="NCBI Taxonomy" id="153721"/>
    <lineage>
        <taxon>Bacteria</taxon>
        <taxon>Pseudomonadati</taxon>
        <taxon>Bacteroidota</taxon>
        <taxon>Cytophagia</taxon>
        <taxon>Cytophagales</taxon>
        <taxon>Cytophagaceae</taxon>
        <taxon>Sporocytophaga</taxon>
    </lineage>
</organism>
<dbReference type="Proteomes" id="UP000030185">
    <property type="component" value="Unassembled WGS sequence"/>
</dbReference>
<evidence type="ECO:0008006" key="4">
    <source>
        <dbReference type="Google" id="ProtNLM"/>
    </source>
</evidence>
<keyword evidence="1" id="KW-0812">Transmembrane</keyword>
<keyword evidence="1" id="KW-0472">Membrane</keyword>
<gene>
    <name evidence="2" type="ORF">MYP_1514</name>
</gene>
<reference evidence="2 3" key="1">
    <citation type="submission" date="2014-09" db="EMBL/GenBank/DDBJ databases">
        <title>Sporocytophaga myxococcoides PG-01 genome sequencing.</title>
        <authorList>
            <person name="Liu L."/>
            <person name="Gao P.J."/>
            <person name="Chen G.J."/>
            <person name="Wang L.S."/>
        </authorList>
    </citation>
    <scope>NUCLEOTIDE SEQUENCE [LARGE SCALE GENOMIC DNA]</scope>
    <source>
        <strain evidence="2 3">PG-01</strain>
    </source>
</reference>
<comment type="caution">
    <text evidence="2">The sequence shown here is derived from an EMBL/GenBank/DDBJ whole genome shotgun (WGS) entry which is preliminary data.</text>
</comment>
<accession>A0A098LBL1</accession>
<dbReference type="EMBL" id="BBLT01000002">
    <property type="protein sequence ID" value="GAL84286.1"/>
    <property type="molecule type" value="Genomic_DNA"/>
</dbReference>